<feature type="domain" description="CBS" evidence="10">
    <location>
        <begin position="198"/>
        <end position="259"/>
    </location>
</feature>
<evidence type="ECO:0000256" key="8">
    <source>
        <dbReference type="PROSITE-ProRule" id="PRU01193"/>
    </source>
</evidence>
<dbReference type="Gene3D" id="3.10.580.10">
    <property type="entry name" value="CBS-domain"/>
    <property type="match status" value="1"/>
</dbReference>
<dbReference type="PANTHER" id="PTHR22777:SF4">
    <property type="entry name" value="UPF0053 PROTEIN SLL1254"/>
    <property type="match status" value="1"/>
</dbReference>
<evidence type="ECO:0008006" key="14">
    <source>
        <dbReference type="Google" id="ProtNLM"/>
    </source>
</evidence>
<keyword evidence="4 8" id="KW-1133">Transmembrane helix</keyword>
<evidence type="ECO:0000256" key="6">
    <source>
        <dbReference type="ARBA" id="ARBA00023136"/>
    </source>
</evidence>
<name>A0A1J1E295_9BACT</name>
<keyword evidence="5 7" id="KW-0129">CBS domain</keyword>
<dbReference type="CDD" id="cd04590">
    <property type="entry name" value="CBS_pair_CorC_HlyC_assoc"/>
    <property type="match status" value="1"/>
</dbReference>
<reference evidence="12 13" key="1">
    <citation type="journal article" date="2017" name="ISME J.">
        <title>Genome of 'Ca. Desulfovibrio trichonymphae', an H2-oxidizing bacterium in a tripartite symbiotic system within a protist cell in the termite gut.</title>
        <authorList>
            <person name="Kuwahara H."/>
            <person name="Yuki M."/>
            <person name="Izawa K."/>
            <person name="Ohkuma M."/>
            <person name="Hongoh Y."/>
        </authorList>
    </citation>
    <scope>NUCLEOTIDE SEQUENCE [LARGE SCALE GENOMIC DNA]</scope>
    <source>
        <strain evidence="12 13">Rs-N31</strain>
    </source>
</reference>
<keyword evidence="13" id="KW-1185">Reference proteome</keyword>
<evidence type="ECO:0000256" key="7">
    <source>
        <dbReference type="PROSITE-ProRule" id="PRU00703"/>
    </source>
</evidence>
<dbReference type="InterPro" id="IPR044751">
    <property type="entry name" value="Ion_transp-like_CBS"/>
</dbReference>
<dbReference type="OrthoDB" id="9798188at2"/>
<evidence type="ECO:0000256" key="9">
    <source>
        <dbReference type="SAM" id="Phobius"/>
    </source>
</evidence>
<gene>
    <name evidence="12" type="ORF">RSDT_0040</name>
</gene>
<feature type="transmembrane region" description="Helical" evidence="9">
    <location>
        <begin position="58"/>
        <end position="84"/>
    </location>
</feature>
<keyword evidence="3" id="KW-0677">Repeat</keyword>
<dbReference type="InterPro" id="IPR002550">
    <property type="entry name" value="CNNM"/>
</dbReference>
<keyword evidence="6 8" id="KW-0472">Membrane</keyword>
<feature type="domain" description="CNNM transmembrane" evidence="11">
    <location>
        <begin position="1"/>
        <end position="179"/>
    </location>
</feature>
<dbReference type="AlphaFoldDB" id="A0A1J1E295"/>
<dbReference type="PANTHER" id="PTHR22777">
    <property type="entry name" value="HEMOLYSIN-RELATED"/>
    <property type="match status" value="1"/>
</dbReference>
<dbReference type="InterPro" id="IPR000644">
    <property type="entry name" value="CBS_dom"/>
</dbReference>
<dbReference type="RefSeq" id="WP_096399101.1">
    <property type="nucleotide sequence ID" value="NZ_AP017368.1"/>
</dbReference>
<feature type="transmembrane region" description="Helical" evidence="9">
    <location>
        <begin position="91"/>
        <end position="107"/>
    </location>
</feature>
<evidence type="ECO:0000313" key="13">
    <source>
        <dbReference type="Proteomes" id="UP000242645"/>
    </source>
</evidence>
<evidence type="ECO:0000256" key="4">
    <source>
        <dbReference type="ARBA" id="ARBA00022989"/>
    </source>
</evidence>
<dbReference type="PROSITE" id="PS51371">
    <property type="entry name" value="CBS"/>
    <property type="match status" value="2"/>
</dbReference>
<evidence type="ECO:0000313" key="12">
    <source>
        <dbReference type="EMBL" id="BAV91552.1"/>
    </source>
</evidence>
<evidence type="ECO:0000256" key="5">
    <source>
        <dbReference type="ARBA" id="ARBA00023122"/>
    </source>
</evidence>
<feature type="domain" description="CBS" evidence="10">
    <location>
        <begin position="260"/>
        <end position="321"/>
    </location>
</feature>
<dbReference type="GO" id="GO:0005886">
    <property type="term" value="C:plasma membrane"/>
    <property type="evidence" value="ECO:0007669"/>
    <property type="project" value="TreeGrafter"/>
</dbReference>
<evidence type="ECO:0000256" key="2">
    <source>
        <dbReference type="ARBA" id="ARBA00022692"/>
    </source>
</evidence>
<protein>
    <recommendedName>
        <fullName evidence="14">HlyC/CorC family transporter</fullName>
    </recommendedName>
</protein>
<feature type="transmembrane region" description="Helical" evidence="9">
    <location>
        <begin position="119"/>
        <end position="140"/>
    </location>
</feature>
<dbReference type="EMBL" id="AP017368">
    <property type="protein sequence ID" value="BAV91552.1"/>
    <property type="molecule type" value="Genomic_DNA"/>
</dbReference>
<dbReference type="SUPFAM" id="SSF54631">
    <property type="entry name" value="CBS-domain pair"/>
    <property type="match status" value="1"/>
</dbReference>
<dbReference type="PROSITE" id="PS51846">
    <property type="entry name" value="CNNM"/>
    <property type="match status" value="1"/>
</dbReference>
<evidence type="ECO:0000259" key="11">
    <source>
        <dbReference type="PROSITE" id="PS51846"/>
    </source>
</evidence>
<accession>A0A1J1E295</accession>
<dbReference type="KEGG" id="dtr:RSDT_0040"/>
<dbReference type="Proteomes" id="UP000242645">
    <property type="component" value="Chromosome"/>
</dbReference>
<evidence type="ECO:0000256" key="1">
    <source>
        <dbReference type="ARBA" id="ARBA00004141"/>
    </source>
</evidence>
<proteinExistence type="predicted"/>
<evidence type="ECO:0000256" key="3">
    <source>
        <dbReference type="ARBA" id="ARBA00022737"/>
    </source>
</evidence>
<keyword evidence="2 8" id="KW-0812">Transmembrane</keyword>
<dbReference type="Pfam" id="PF00571">
    <property type="entry name" value="CBS"/>
    <property type="match status" value="2"/>
</dbReference>
<evidence type="ECO:0000259" key="10">
    <source>
        <dbReference type="PROSITE" id="PS51371"/>
    </source>
</evidence>
<dbReference type="Pfam" id="PF01595">
    <property type="entry name" value="CNNM"/>
    <property type="match status" value="1"/>
</dbReference>
<organism evidence="12 13">
    <name type="scientific">Candidatus Desulfovibrio trichonymphae</name>
    <dbReference type="NCBI Taxonomy" id="1725232"/>
    <lineage>
        <taxon>Bacteria</taxon>
        <taxon>Pseudomonadati</taxon>
        <taxon>Thermodesulfobacteriota</taxon>
        <taxon>Desulfovibrionia</taxon>
        <taxon>Desulfovibrionales</taxon>
        <taxon>Desulfovibrionaceae</taxon>
        <taxon>Desulfovibrio</taxon>
    </lineage>
</organism>
<sequence length="350" mass="38122">MLVLALAVGLAVAISFTCSLTEAALYAVPWSAIERMRRAGHAAGETLYRLRNAISKPIAAILTLNTTANTAGATVAGAAFVAAFGAEHMPVFAFTFTLLILAFGEIVPKTLGVAYATPLAGLLARPLAVTVTLFAPIIWLSGRLTRLISPPSAGPAISEDDICAVTSLSRQAGQIKAYEELFIRNVLALDQKHVYEIMTPRTVVFSLPDDITVEDAYNDQRIWHFSRIPVHGEDNEDLLGVVERRTLTRCLQSCKTDAKLSEIMCPIHFILEKQTLDVLLSDLLKARVHLFAVLDEYGGLAGVVSLEDVLEEILGSEIMDESDRVADLRALARERREALVRKQKLADNDA</sequence>
<dbReference type="InterPro" id="IPR046342">
    <property type="entry name" value="CBS_dom_sf"/>
</dbReference>
<comment type="subcellular location">
    <subcellularLocation>
        <location evidence="1">Membrane</location>
        <topology evidence="1">Multi-pass membrane protein</topology>
    </subcellularLocation>
</comment>